<protein>
    <submittedName>
        <fullName evidence="1">AraD1 family protein</fullName>
    </submittedName>
</protein>
<dbReference type="NCBIfam" id="NF040903">
    <property type="entry name" value="GguC"/>
    <property type="match status" value="1"/>
</dbReference>
<accession>A0ABV7DT01</accession>
<dbReference type="SUPFAM" id="SSF56529">
    <property type="entry name" value="FAH"/>
    <property type="match status" value="1"/>
</dbReference>
<proteinExistence type="predicted"/>
<dbReference type="InterPro" id="IPR036663">
    <property type="entry name" value="Fumarylacetoacetase_C_sf"/>
</dbReference>
<dbReference type="RefSeq" id="WP_197644299.1">
    <property type="nucleotide sequence ID" value="NZ_JAEACP010000011.1"/>
</dbReference>
<dbReference type="PIRSF" id="PIRSF033905">
    <property type="entry name" value="UCP033905"/>
    <property type="match status" value="1"/>
</dbReference>
<gene>
    <name evidence="1" type="primary">araD1</name>
    <name evidence="1" type="ORF">ACFOD6_05250</name>
</gene>
<evidence type="ECO:0000313" key="2">
    <source>
        <dbReference type="Proteomes" id="UP001595445"/>
    </source>
</evidence>
<sequence>MLISQILRSDGSLAVVAREGSEAALVKGAASTYALAQEAIASGRPLSAVIAAHGLGEAVDLSRLLDEGRVTLPVTHPDPAHLHLTGTGLTHLGSASARDAMHAKLDAAETLTDSMKMFRMGLEGGRPAPGRIGVQPEWFYKGNGHSAVAPGQPLTAPPCAEDGGEEPEVAGTYLIGPDGQPFRIGWALANEFSDHVIEKVNYLWLAHSKLRPASFGPEILLGELPADVQGTSRIRRGGRVIWEKPFLSGEANMSHSYANLEHHHFKYDIFRQPGDLHVHMFGTATLSVADGIRTEAGDVFEIEAAPFGLPLKNPLAFAPKETGPALVKAL</sequence>
<dbReference type="Proteomes" id="UP001595445">
    <property type="component" value="Unassembled WGS sequence"/>
</dbReference>
<reference evidence="2" key="1">
    <citation type="journal article" date="2019" name="Int. J. Syst. Evol. Microbiol.">
        <title>The Global Catalogue of Microorganisms (GCM) 10K type strain sequencing project: providing services to taxonomists for standard genome sequencing and annotation.</title>
        <authorList>
            <consortium name="The Broad Institute Genomics Platform"/>
            <consortium name="The Broad Institute Genome Sequencing Center for Infectious Disease"/>
            <person name="Wu L."/>
            <person name="Ma J."/>
        </authorList>
    </citation>
    <scope>NUCLEOTIDE SEQUENCE [LARGE SCALE GENOMIC DNA]</scope>
    <source>
        <strain evidence="2">KCTC 62102</strain>
    </source>
</reference>
<dbReference type="InterPro" id="IPR009645">
    <property type="entry name" value="GguC"/>
</dbReference>
<comment type="caution">
    <text evidence="1">The sequence shown here is derived from an EMBL/GenBank/DDBJ whole genome shotgun (WGS) entry which is preliminary data.</text>
</comment>
<organism evidence="1 2">
    <name type="scientific">Tabrizicola soli</name>
    <dbReference type="NCBI Taxonomy" id="2185115"/>
    <lineage>
        <taxon>Bacteria</taxon>
        <taxon>Pseudomonadati</taxon>
        <taxon>Pseudomonadota</taxon>
        <taxon>Alphaproteobacteria</taxon>
        <taxon>Rhodobacterales</taxon>
        <taxon>Paracoccaceae</taxon>
        <taxon>Tabrizicola</taxon>
    </lineage>
</organism>
<name>A0ABV7DT01_9RHOB</name>
<dbReference type="Gene3D" id="3.90.850.10">
    <property type="entry name" value="Fumarylacetoacetase-like, C-terminal domain"/>
    <property type="match status" value="1"/>
</dbReference>
<dbReference type="EMBL" id="JBHRSM010000010">
    <property type="protein sequence ID" value="MFC3085451.1"/>
    <property type="molecule type" value="Genomic_DNA"/>
</dbReference>
<evidence type="ECO:0000313" key="1">
    <source>
        <dbReference type="EMBL" id="MFC3085451.1"/>
    </source>
</evidence>
<keyword evidence="2" id="KW-1185">Reference proteome</keyword>